<evidence type="ECO:0000313" key="1">
    <source>
        <dbReference type="EMBL" id="SCD19264.1"/>
    </source>
</evidence>
<dbReference type="KEGG" id="psac:PSM36_0432"/>
<proteinExistence type="predicted"/>
<dbReference type="RefSeq" id="WP_076931991.1">
    <property type="nucleotide sequence ID" value="NZ_DAMBAO010000015.1"/>
</dbReference>
<protein>
    <submittedName>
        <fullName evidence="1">Uncharacterized protein</fullName>
    </submittedName>
</protein>
<dbReference type="EMBL" id="LT605205">
    <property type="protein sequence ID" value="SCD19264.1"/>
    <property type="molecule type" value="Genomic_DNA"/>
</dbReference>
<organism evidence="1 2">
    <name type="scientific">Proteiniphilum saccharofermentans</name>
    <dbReference type="NCBI Taxonomy" id="1642647"/>
    <lineage>
        <taxon>Bacteria</taxon>
        <taxon>Pseudomonadati</taxon>
        <taxon>Bacteroidota</taxon>
        <taxon>Bacteroidia</taxon>
        <taxon>Bacteroidales</taxon>
        <taxon>Dysgonomonadaceae</taxon>
        <taxon>Proteiniphilum</taxon>
    </lineage>
</organism>
<reference evidence="2" key="1">
    <citation type="submission" date="2016-08" db="EMBL/GenBank/DDBJ databases">
        <authorList>
            <person name="Wibberg D."/>
        </authorList>
    </citation>
    <scope>NUCLEOTIDE SEQUENCE [LARGE SCALE GENOMIC DNA]</scope>
</reference>
<dbReference type="Proteomes" id="UP000187464">
    <property type="component" value="Chromosome I"/>
</dbReference>
<dbReference type="STRING" id="1642647.PSM36_0432"/>
<evidence type="ECO:0000313" key="2">
    <source>
        <dbReference type="Proteomes" id="UP000187464"/>
    </source>
</evidence>
<name>A0A1R3T6R3_9BACT</name>
<accession>A0A1R3T6R3</accession>
<dbReference type="AlphaFoldDB" id="A0A1R3T6R3"/>
<keyword evidence="2" id="KW-1185">Reference proteome</keyword>
<sequence length="63" mass="6932">MEAKKLPPPKLPLLLPHGWKKEVALTLGIHPNTVSRALRSQKGITYIKIVKAAAAKYGEKTET</sequence>
<gene>
    <name evidence="1" type="ORF">PSM36_0432</name>
</gene>